<proteinExistence type="predicted"/>
<dbReference type="InterPro" id="IPR007391">
    <property type="entry name" value="Vancomycin_resist_VanW"/>
</dbReference>
<evidence type="ECO:0000313" key="1">
    <source>
        <dbReference type="EMBL" id="MBC6002807.1"/>
    </source>
</evidence>
<protein>
    <submittedName>
        <fullName evidence="1">VanW family protein</fullName>
    </submittedName>
</protein>
<name>A0ABR7K1C1_9FIRM</name>
<gene>
    <name evidence="1" type="ORF">H8891_03255</name>
</gene>
<dbReference type="EMBL" id="JACRWD010000001">
    <property type="protein sequence ID" value="MBC6002807.1"/>
    <property type="molecule type" value="Genomic_DNA"/>
</dbReference>
<dbReference type="Pfam" id="PF04294">
    <property type="entry name" value="VanW"/>
    <property type="match status" value="1"/>
</dbReference>
<evidence type="ECO:0000313" key="2">
    <source>
        <dbReference type="Proteomes" id="UP000611796"/>
    </source>
</evidence>
<keyword evidence="2" id="KW-1185">Reference proteome</keyword>
<accession>A0ABR7K1C1</accession>
<organism evidence="1 2">
    <name type="scientific">Paeniclostridium hominis</name>
    <dbReference type="NCBI Taxonomy" id="2764329"/>
    <lineage>
        <taxon>Bacteria</taxon>
        <taxon>Bacillati</taxon>
        <taxon>Bacillota</taxon>
        <taxon>Clostridia</taxon>
        <taxon>Peptostreptococcales</taxon>
        <taxon>Peptostreptococcaceae</taxon>
        <taxon>Paeniclostridium</taxon>
    </lineage>
</organism>
<reference evidence="1 2" key="1">
    <citation type="submission" date="2020-08" db="EMBL/GenBank/DDBJ databases">
        <authorList>
            <person name="Liu C."/>
            <person name="Sun Q."/>
        </authorList>
    </citation>
    <scope>NUCLEOTIDE SEQUENCE [LARGE SCALE GENOMIC DNA]</scope>
    <source>
        <strain evidence="1 2">NSJ-45</strain>
    </source>
</reference>
<sequence length="48" mass="5387">MVQGVVQEGVGSGGCQVSTTLYNATLYAGLEYLEQYHRHINLREEMQL</sequence>
<comment type="caution">
    <text evidence="1">The sequence shown here is derived from an EMBL/GenBank/DDBJ whole genome shotgun (WGS) entry which is preliminary data.</text>
</comment>
<dbReference type="Proteomes" id="UP000611796">
    <property type="component" value="Unassembled WGS sequence"/>
</dbReference>